<dbReference type="InterPro" id="IPR026512">
    <property type="entry name" value="RGS7BP/RGS9BP"/>
</dbReference>
<dbReference type="AlphaFoldDB" id="Q4SKM0"/>
<keyword evidence="3" id="KW-1133">Transmembrane helix</keyword>
<dbReference type="OrthoDB" id="6358515at2759"/>
<dbReference type="Proteomes" id="UP000007303">
    <property type="component" value="Unassembled WGS sequence"/>
</dbReference>
<feature type="transmembrane region" description="Helical" evidence="3">
    <location>
        <begin position="237"/>
        <end position="260"/>
    </location>
</feature>
<keyword evidence="2" id="KW-0734">Signal transduction inhibitor</keyword>
<dbReference type="HOGENOM" id="CLU_093021_0_0_1"/>
<organism evidence="4">
    <name type="scientific">Tetraodon nigroviridis</name>
    <name type="common">Spotted green pufferfish</name>
    <name type="synonym">Chelonodon nigroviridis</name>
    <dbReference type="NCBI Taxonomy" id="99883"/>
    <lineage>
        <taxon>Eukaryota</taxon>
        <taxon>Metazoa</taxon>
        <taxon>Chordata</taxon>
        <taxon>Craniata</taxon>
        <taxon>Vertebrata</taxon>
        <taxon>Euteleostomi</taxon>
        <taxon>Actinopterygii</taxon>
        <taxon>Neopterygii</taxon>
        <taxon>Teleostei</taxon>
        <taxon>Neoteleostei</taxon>
        <taxon>Acanthomorphata</taxon>
        <taxon>Eupercaria</taxon>
        <taxon>Tetraodontiformes</taxon>
        <taxon>Tetradontoidea</taxon>
        <taxon>Tetraodontidae</taxon>
        <taxon>Tetraodon</taxon>
    </lineage>
</organism>
<evidence type="ECO:0000313" key="4">
    <source>
        <dbReference type="EMBL" id="CAF98812.1"/>
    </source>
</evidence>
<keyword evidence="3" id="KW-0812">Transmembrane</keyword>
<proteinExistence type="inferred from homology"/>
<dbReference type="Ensembl" id="ENSTNIT00000011789.1">
    <property type="protein sequence ID" value="ENSTNIP00000011602.1"/>
    <property type="gene ID" value="ENSTNIG00000008754.1"/>
</dbReference>
<dbReference type="GO" id="GO:0009968">
    <property type="term" value="P:negative regulation of signal transduction"/>
    <property type="evidence" value="ECO:0007669"/>
    <property type="project" value="UniProtKB-KW"/>
</dbReference>
<keyword evidence="6" id="KW-1185">Reference proteome</keyword>
<dbReference type="PANTHER" id="PTHR21029">
    <property type="entry name" value="R-SEVEN BINDING PROTEIN (R7BP) HOMOLOG"/>
    <property type="match status" value="1"/>
</dbReference>
<evidence type="ECO:0000313" key="5">
    <source>
        <dbReference type="Ensembl" id="ENSTNIP00000011602.1"/>
    </source>
</evidence>
<name>Q4SKM0_TETNG</name>
<evidence type="ECO:0000256" key="1">
    <source>
        <dbReference type="ARBA" id="ARBA00007457"/>
    </source>
</evidence>
<protein>
    <submittedName>
        <fullName evidence="4">(spotted green pufferfish) hypothetical protein</fullName>
    </submittedName>
    <submittedName>
        <fullName evidence="5">Regulator of G protein signaling 9 binding protein</fullName>
    </submittedName>
</protein>
<reference evidence="4 6" key="1">
    <citation type="journal article" date="2004" name="Nature">
        <title>Genome duplication in the teleost fish Tetraodon nigroviridis reveals the early vertebrate proto-karyotype.</title>
        <authorList>
            <person name="Jaillon O."/>
            <person name="Aury J.-M."/>
            <person name="Brunet F."/>
            <person name="Petit J.-L."/>
            <person name="Stange-Thomann N."/>
            <person name="Mauceli E."/>
            <person name="Bouneau L."/>
            <person name="Fischer C."/>
            <person name="Ozouf-Costaz C."/>
            <person name="Bernot A."/>
            <person name="Nicaud S."/>
            <person name="Jaffe D."/>
            <person name="Fisher S."/>
            <person name="Lutfalla G."/>
            <person name="Dossat C."/>
            <person name="Segurens B."/>
            <person name="Dasilva C."/>
            <person name="Salanoubat M."/>
            <person name="Levy M."/>
            <person name="Boudet N."/>
            <person name="Castellano S."/>
            <person name="Anthouard V."/>
            <person name="Jubin C."/>
            <person name="Castelli V."/>
            <person name="Katinka M."/>
            <person name="Vacherie B."/>
            <person name="Biemont C."/>
            <person name="Skalli Z."/>
            <person name="Cattolico L."/>
            <person name="Poulain J."/>
            <person name="De Berardinis V."/>
            <person name="Cruaud C."/>
            <person name="Duprat S."/>
            <person name="Brottier P."/>
            <person name="Coutanceau J.-P."/>
            <person name="Gouzy J."/>
            <person name="Parra G."/>
            <person name="Lardier G."/>
            <person name="Chapple C."/>
            <person name="McKernan K.J."/>
            <person name="McEwan P."/>
            <person name="Bosak S."/>
            <person name="Kellis M."/>
            <person name="Volff J.-N."/>
            <person name="Guigo R."/>
            <person name="Zody M.C."/>
            <person name="Mesirov J."/>
            <person name="Lindblad-Toh K."/>
            <person name="Birren B."/>
            <person name="Nusbaum C."/>
            <person name="Kahn D."/>
            <person name="Robinson-Rechavi M."/>
            <person name="Laudet V."/>
            <person name="Schachter V."/>
            <person name="Quetier F."/>
            <person name="Saurin W."/>
            <person name="Scarpelli C."/>
            <person name="Wincker P."/>
            <person name="Lander E.S."/>
            <person name="Weissenbach J."/>
            <person name="Roest Crollius H."/>
        </authorList>
    </citation>
    <scope>NUCLEOTIDE SEQUENCE [LARGE SCALE GENOMIC DNA]</scope>
</reference>
<reference evidence="4" key="2">
    <citation type="submission" date="2004-02" db="EMBL/GenBank/DDBJ databases">
        <authorList>
            <consortium name="Genoscope"/>
            <consortium name="Whitehead Institute Centre for Genome Research"/>
        </authorList>
    </citation>
    <scope>NUCLEOTIDE SEQUENCE</scope>
</reference>
<dbReference type="GeneTree" id="ENSGT00940000153725"/>
<sequence>MPRVNNKVGDDGTDKAVADGRALVDSLVRVVACYRLLASCVGGCTDSLKLWEELRQTREKAQELAAAARHHLTSRLRDKSLPPEERKEMELLWVAFSCSLELLHVDMCKVFNMGDIFSVADPQSLVKTGLQGGGSEVAARALSLPDLQIPNPPPGLDREERSAMEQEIGHISQMIDQMETKVNVLRWTVEPHGAQYAEPLSSTDSVSLALLQLDEERPGAPPGARPGARPSHQHTQIFVLFMVLAVVLLTATLSISVIFFS</sequence>
<evidence type="ECO:0000256" key="3">
    <source>
        <dbReference type="SAM" id="Phobius"/>
    </source>
</evidence>
<keyword evidence="3" id="KW-0472">Membrane</keyword>
<comment type="similarity">
    <text evidence="1">Belongs to the RGS7BP/RGS9BP family.</text>
</comment>
<reference evidence="5" key="3">
    <citation type="submission" date="2025-05" db="UniProtKB">
        <authorList>
            <consortium name="Ensembl"/>
        </authorList>
    </citation>
    <scope>IDENTIFICATION</scope>
</reference>
<dbReference type="EMBL" id="CAAE01014565">
    <property type="protein sequence ID" value="CAF98812.1"/>
    <property type="molecule type" value="Genomic_DNA"/>
</dbReference>
<dbReference type="KEGG" id="tng:GSTEN00016660G001"/>
<gene>
    <name evidence="4" type="ORF">GSTENG00016660001</name>
</gene>
<evidence type="ECO:0000256" key="2">
    <source>
        <dbReference type="ARBA" id="ARBA00022700"/>
    </source>
</evidence>
<evidence type="ECO:0000313" key="6">
    <source>
        <dbReference type="Proteomes" id="UP000007303"/>
    </source>
</evidence>
<accession>Q4SKM0</accession>
<dbReference type="STRING" id="99883.ENSTNIP00000011602"/>
<dbReference type="OMA" id="KVGDDCT"/>